<gene>
    <name evidence="3" type="ORF">FIBSPDRAFT_1048881</name>
</gene>
<reference evidence="3 4" key="1">
    <citation type="journal article" date="2016" name="Mol. Biol. Evol.">
        <title>Comparative Genomics of Early-Diverging Mushroom-Forming Fungi Provides Insights into the Origins of Lignocellulose Decay Capabilities.</title>
        <authorList>
            <person name="Nagy L.G."/>
            <person name="Riley R."/>
            <person name="Tritt A."/>
            <person name="Adam C."/>
            <person name="Daum C."/>
            <person name="Floudas D."/>
            <person name="Sun H."/>
            <person name="Yadav J.S."/>
            <person name="Pangilinan J."/>
            <person name="Larsson K.H."/>
            <person name="Matsuura K."/>
            <person name="Barry K."/>
            <person name="Labutti K."/>
            <person name="Kuo R."/>
            <person name="Ohm R.A."/>
            <person name="Bhattacharya S.S."/>
            <person name="Shirouzu T."/>
            <person name="Yoshinaga Y."/>
            <person name="Martin F.M."/>
            <person name="Grigoriev I.V."/>
            <person name="Hibbett D.S."/>
        </authorList>
    </citation>
    <scope>NUCLEOTIDE SEQUENCE [LARGE SCALE GENOMIC DNA]</scope>
    <source>
        <strain evidence="3 4">CBS 109695</strain>
    </source>
</reference>
<accession>A0A166D1S4</accession>
<keyword evidence="4" id="KW-1185">Reference proteome</keyword>
<evidence type="ECO:0000313" key="4">
    <source>
        <dbReference type="Proteomes" id="UP000076532"/>
    </source>
</evidence>
<dbReference type="AlphaFoldDB" id="A0A166D1S4"/>
<keyword evidence="2" id="KW-0472">Membrane</keyword>
<sequence>MSMVLLRSGLLYYRYVSYLPVAFPSSLPIAFPASLPIAFPASLPIAFPASLPFAFPVSHRITQTNSSPPRSLTTGFLFLALPYAELVGIIYVGLSSALACRVFRIVLLCKPDDDGMGVVTLSLGAGAAGGMTLASVHFARRSLEDDEDGYEEEDDGEMGMRPVRTVRRAG</sequence>
<evidence type="ECO:0000313" key="3">
    <source>
        <dbReference type="EMBL" id="KZP14215.1"/>
    </source>
</evidence>
<proteinExistence type="predicted"/>
<feature type="transmembrane region" description="Helical" evidence="2">
    <location>
        <begin position="12"/>
        <end position="31"/>
    </location>
</feature>
<keyword evidence="2" id="KW-0812">Transmembrane</keyword>
<dbReference type="Proteomes" id="UP000076532">
    <property type="component" value="Unassembled WGS sequence"/>
</dbReference>
<organism evidence="3 4">
    <name type="scientific">Athelia psychrophila</name>
    <dbReference type="NCBI Taxonomy" id="1759441"/>
    <lineage>
        <taxon>Eukaryota</taxon>
        <taxon>Fungi</taxon>
        <taxon>Dikarya</taxon>
        <taxon>Basidiomycota</taxon>
        <taxon>Agaricomycotina</taxon>
        <taxon>Agaricomycetes</taxon>
        <taxon>Agaricomycetidae</taxon>
        <taxon>Atheliales</taxon>
        <taxon>Atheliaceae</taxon>
        <taxon>Athelia</taxon>
    </lineage>
</organism>
<keyword evidence="2" id="KW-1133">Transmembrane helix</keyword>
<feature type="transmembrane region" description="Helical" evidence="2">
    <location>
        <begin position="118"/>
        <end position="139"/>
    </location>
</feature>
<feature type="region of interest" description="Disordered" evidence="1">
    <location>
        <begin position="144"/>
        <end position="170"/>
    </location>
</feature>
<feature type="transmembrane region" description="Helical" evidence="2">
    <location>
        <begin position="76"/>
        <end position="98"/>
    </location>
</feature>
<protein>
    <submittedName>
        <fullName evidence="3">Uncharacterized protein</fullName>
    </submittedName>
</protein>
<evidence type="ECO:0000256" key="2">
    <source>
        <dbReference type="SAM" id="Phobius"/>
    </source>
</evidence>
<name>A0A166D1S4_9AGAM</name>
<feature type="transmembrane region" description="Helical" evidence="2">
    <location>
        <begin position="37"/>
        <end position="55"/>
    </location>
</feature>
<feature type="compositionally biased region" description="Acidic residues" evidence="1">
    <location>
        <begin position="144"/>
        <end position="157"/>
    </location>
</feature>
<dbReference type="EMBL" id="KV417620">
    <property type="protein sequence ID" value="KZP14215.1"/>
    <property type="molecule type" value="Genomic_DNA"/>
</dbReference>
<evidence type="ECO:0000256" key="1">
    <source>
        <dbReference type="SAM" id="MobiDB-lite"/>
    </source>
</evidence>